<dbReference type="FunFam" id="3.40.640.10:FF:000006">
    <property type="entry name" value="5-aminolevulinate synthase, mitochondrial"/>
    <property type="match status" value="1"/>
</dbReference>
<keyword evidence="5" id="KW-0663">Pyridoxal phosphate</keyword>
<sequence>MTMQVEYSQEIGSPPKRNISDWDLNDKYLRLKKKSIRKLITLPPKYLGNLDKGIEEAIFRANQEVFNEFQGVPIAMGKKTLLQNVGTTIDDHAFIQFYVDLECVVFCPKVDKKVKAVVNKIGETYVNCLICDRINATIFKRSTEKNAKKSESVEDISMENSLNSLSIGDNILIKIKNIQYETDNIFITATKKIEKMKFFTKILRVNSLNFRNFSSPYSSAVALNNFKNHLNEQLNGIKKAGTFKNERVIITKQGSRIKVAGNQKEILNFCANNYLGLSSHPEVINAGKEALEKYGSGLSSVRFICGTQDIHKNLEKQISEFHGREDTILYASCFDANAGIFECLLTSEDAIISDELNHASIIDGIRLSKAKRYRYKHKNTSDLELQLQEVVKNGARFKMIVTDGVFSMDGNVAPLKEICDLADKYECLVYIDECHATGFFGATGRGTEEYLNIPREKIHIINSTLGKALGGAAGGYTTGCKEIVDILRQRSRPYLFSNTLPPAVVAGASKALELITKDTSLPNKVAENTARFRGKMEALGFTISGDNHAISPVMLGDAKLASDFADLMLNEGIYVIGFSYPVVPKGKARIRVQISASHSFEDIDECVAAFEKIGKQLKAI</sequence>
<accession>A0A3M7PIZ7</accession>
<dbReference type="GO" id="GO:0008890">
    <property type="term" value="F:glycine C-acetyltransferase activity"/>
    <property type="evidence" value="ECO:0007669"/>
    <property type="project" value="UniProtKB-EC"/>
</dbReference>
<gene>
    <name evidence="9" type="ORF">BpHYR1_044238</name>
</gene>
<dbReference type="Gene3D" id="3.40.640.10">
    <property type="entry name" value="Type I PLP-dependent aspartate aminotransferase-like (Major domain)"/>
    <property type="match status" value="1"/>
</dbReference>
<dbReference type="InterPro" id="IPR036898">
    <property type="entry name" value="RNA_pol_Rpb7-like_N_sf"/>
</dbReference>
<dbReference type="Pfam" id="PF00155">
    <property type="entry name" value="Aminotran_1_2"/>
    <property type="match status" value="1"/>
</dbReference>
<keyword evidence="3" id="KW-0240">DNA-directed RNA polymerase</keyword>
<comment type="caution">
    <text evidence="9">The sequence shown here is derived from an EMBL/GenBank/DDBJ whole genome shotgun (WGS) entry which is preliminary data.</text>
</comment>
<evidence type="ECO:0000256" key="2">
    <source>
        <dbReference type="ARBA" id="ARBA00008392"/>
    </source>
</evidence>
<keyword evidence="6" id="KW-0804">Transcription</keyword>
<dbReference type="Gene3D" id="3.90.1150.10">
    <property type="entry name" value="Aspartate Aminotransferase, domain 1"/>
    <property type="match status" value="1"/>
</dbReference>
<dbReference type="Gene3D" id="3.30.1490.120">
    <property type="entry name" value="RNA polymerase Rpb7-like, N-terminal domain"/>
    <property type="match status" value="1"/>
</dbReference>
<dbReference type="OrthoDB" id="10263824at2759"/>
<comment type="similarity">
    <text evidence="2">Belongs to the class-II pyridoxal-phosphate-dependent aminotransferase family.</text>
</comment>
<dbReference type="GO" id="GO:0030170">
    <property type="term" value="F:pyridoxal phosphate binding"/>
    <property type="evidence" value="ECO:0007669"/>
    <property type="project" value="InterPro"/>
</dbReference>
<evidence type="ECO:0000259" key="8">
    <source>
        <dbReference type="Pfam" id="PF00155"/>
    </source>
</evidence>
<dbReference type="InterPro" id="IPR050087">
    <property type="entry name" value="AON_synthase_class-II"/>
</dbReference>
<proteinExistence type="inferred from homology"/>
<dbReference type="NCBIfam" id="NF005394">
    <property type="entry name" value="PRK06939.1"/>
    <property type="match status" value="1"/>
</dbReference>
<dbReference type="EMBL" id="REGN01010415">
    <property type="protein sequence ID" value="RMZ99081.1"/>
    <property type="molecule type" value="Genomic_DNA"/>
</dbReference>
<dbReference type="InterPro" id="IPR015424">
    <property type="entry name" value="PyrdxlP-dep_Trfase"/>
</dbReference>
<comment type="cofactor">
    <cofactor evidence="1">
        <name>pyridoxal 5'-phosphate</name>
        <dbReference type="ChEBI" id="CHEBI:597326"/>
    </cofactor>
</comment>
<keyword evidence="7 9" id="KW-0012">Acyltransferase</keyword>
<evidence type="ECO:0000256" key="3">
    <source>
        <dbReference type="ARBA" id="ARBA00022478"/>
    </source>
</evidence>
<dbReference type="HAMAP" id="MF_00985">
    <property type="entry name" value="2am3keto_CoA_ligase"/>
    <property type="match status" value="1"/>
</dbReference>
<dbReference type="InterPro" id="IPR001917">
    <property type="entry name" value="Aminotrans_II_pyridoxalP_BS"/>
</dbReference>
<feature type="domain" description="Aminotransferase class I/classII large" evidence="8">
    <location>
        <begin position="265"/>
        <end position="609"/>
    </location>
</feature>
<dbReference type="Proteomes" id="UP000276133">
    <property type="component" value="Unassembled WGS sequence"/>
</dbReference>
<dbReference type="STRING" id="10195.A0A3M7PIZ7"/>
<name>A0A3M7PIZ7_BRAPC</name>
<dbReference type="InterPro" id="IPR004839">
    <property type="entry name" value="Aminotransferase_I/II_large"/>
</dbReference>
<dbReference type="NCBIfam" id="TIGR01822">
    <property type="entry name" value="2am3keto_CoA"/>
    <property type="match status" value="1"/>
</dbReference>
<dbReference type="PANTHER" id="PTHR13693">
    <property type="entry name" value="CLASS II AMINOTRANSFERASE/8-AMINO-7-OXONONANOATE SYNTHASE"/>
    <property type="match status" value="1"/>
</dbReference>
<dbReference type="GO" id="GO:0006567">
    <property type="term" value="P:L-threonine catabolic process"/>
    <property type="evidence" value="ECO:0007669"/>
    <property type="project" value="InterPro"/>
</dbReference>
<keyword evidence="4 9" id="KW-0808">Transferase</keyword>
<dbReference type="InterPro" id="IPR015422">
    <property type="entry name" value="PyrdxlP-dep_Trfase_small"/>
</dbReference>
<dbReference type="CDD" id="cd06454">
    <property type="entry name" value="KBL_like"/>
    <property type="match status" value="1"/>
</dbReference>
<evidence type="ECO:0000313" key="10">
    <source>
        <dbReference type="Proteomes" id="UP000276133"/>
    </source>
</evidence>
<dbReference type="InterPro" id="IPR015421">
    <property type="entry name" value="PyrdxlP-dep_Trfase_major"/>
</dbReference>
<keyword evidence="10" id="KW-1185">Reference proteome</keyword>
<evidence type="ECO:0000256" key="7">
    <source>
        <dbReference type="ARBA" id="ARBA00023315"/>
    </source>
</evidence>
<dbReference type="PANTHER" id="PTHR13693:SF102">
    <property type="entry name" value="2-AMINO-3-KETOBUTYRATE COENZYME A LIGASE, MITOCHONDRIAL"/>
    <property type="match status" value="1"/>
</dbReference>
<dbReference type="EC" id="2.3.1.29" evidence="9"/>
<evidence type="ECO:0000313" key="9">
    <source>
        <dbReference type="EMBL" id="RMZ99081.1"/>
    </source>
</evidence>
<dbReference type="GO" id="GO:0000428">
    <property type="term" value="C:DNA-directed RNA polymerase complex"/>
    <property type="evidence" value="ECO:0007669"/>
    <property type="project" value="UniProtKB-KW"/>
</dbReference>
<dbReference type="SUPFAM" id="SSF53383">
    <property type="entry name" value="PLP-dependent transferases"/>
    <property type="match status" value="1"/>
</dbReference>
<evidence type="ECO:0000256" key="5">
    <source>
        <dbReference type="ARBA" id="ARBA00022898"/>
    </source>
</evidence>
<protein>
    <submittedName>
        <fullName evidence="9">2-amino-3-ketobutyrate coenzyme A mitochondrial</fullName>
        <ecNumber evidence="9">2.3.1.29</ecNumber>
    </submittedName>
</protein>
<dbReference type="InterPro" id="IPR011282">
    <property type="entry name" value="2am3keto_CoA_ligase"/>
</dbReference>
<evidence type="ECO:0000256" key="1">
    <source>
        <dbReference type="ARBA" id="ARBA00001933"/>
    </source>
</evidence>
<organism evidence="9 10">
    <name type="scientific">Brachionus plicatilis</name>
    <name type="common">Marine rotifer</name>
    <name type="synonym">Brachionus muelleri</name>
    <dbReference type="NCBI Taxonomy" id="10195"/>
    <lineage>
        <taxon>Eukaryota</taxon>
        <taxon>Metazoa</taxon>
        <taxon>Spiralia</taxon>
        <taxon>Gnathifera</taxon>
        <taxon>Rotifera</taxon>
        <taxon>Eurotatoria</taxon>
        <taxon>Monogononta</taxon>
        <taxon>Pseudotrocha</taxon>
        <taxon>Ploima</taxon>
        <taxon>Brachionidae</taxon>
        <taxon>Brachionus</taxon>
    </lineage>
</organism>
<reference evidence="9 10" key="1">
    <citation type="journal article" date="2018" name="Sci. Rep.">
        <title>Genomic signatures of local adaptation to the degree of environmental predictability in rotifers.</title>
        <authorList>
            <person name="Franch-Gras L."/>
            <person name="Hahn C."/>
            <person name="Garcia-Roger E.M."/>
            <person name="Carmona M.J."/>
            <person name="Serra M."/>
            <person name="Gomez A."/>
        </authorList>
    </citation>
    <scope>NUCLEOTIDE SEQUENCE [LARGE SCALE GENOMIC DNA]</scope>
    <source>
        <strain evidence="9">HYR1</strain>
    </source>
</reference>
<dbReference type="AlphaFoldDB" id="A0A3M7PIZ7"/>
<dbReference type="GO" id="GO:0005739">
    <property type="term" value="C:mitochondrion"/>
    <property type="evidence" value="ECO:0007669"/>
    <property type="project" value="TreeGrafter"/>
</dbReference>
<evidence type="ECO:0000256" key="6">
    <source>
        <dbReference type="ARBA" id="ARBA00023163"/>
    </source>
</evidence>
<evidence type="ECO:0000256" key="4">
    <source>
        <dbReference type="ARBA" id="ARBA00022679"/>
    </source>
</evidence>
<dbReference type="PROSITE" id="PS00599">
    <property type="entry name" value="AA_TRANSFER_CLASS_2"/>
    <property type="match status" value="1"/>
</dbReference>